<evidence type="ECO:0000256" key="1">
    <source>
        <dbReference type="ARBA" id="ARBA00001971"/>
    </source>
</evidence>
<dbReference type="InterPro" id="IPR017972">
    <property type="entry name" value="Cyt_P450_CS"/>
</dbReference>
<proteinExistence type="inferred from homology"/>
<dbReference type="InterPro" id="IPR050121">
    <property type="entry name" value="Cytochrome_P450_monoxygenase"/>
</dbReference>
<evidence type="ECO:0000256" key="5">
    <source>
        <dbReference type="ARBA" id="ARBA00023004"/>
    </source>
</evidence>
<dbReference type="InterPro" id="IPR002156">
    <property type="entry name" value="RNaseH_domain"/>
</dbReference>
<dbReference type="SUPFAM" id="SSF53098">
    <property type="entry name" value="Ribonuclease H-like"/>
    <property type="match status" value="1"/>
</dbReference>
<comment type="cofactor">
    <cofactor evidence="1 6">
        <name>heme</name>
        <dbReference type="ChEBI" id="CHEBI:30413"/>
    </cofactor>
</comment>
<keyword evidence="4 6" id="KW-0479">Metal-binding</keyword>
<keyword evidence="3 6" id="KW-0349">Heme</keyword>
<dbReference type="GO" id="GO:0004497">
    <property type="term" value="F:monooxygenase activity"/>
    <property type="evidence" value="ECO:0007669"/>
    <property type="project" value="InterPro"/>
</dbReference>
<protein>
    <submittedName>
        <fullName evidence="10">Cytochrome P450</fullName>
    </submittedName>
</protein>
<name>A0AB34FIG1_9HYPO</name>
<comment type="caution">
    <text evidence="10">The sequence shown here is derived from an EMBL/GenBank/DDBJ whole genome shotgun (WGS) entry which is preliminary data.</text>
</comment>
<accession>A0AB34FIG1</accession>
<dbReference type="GO" id="GO:0020037">
    <property type="term" value="F:heme binding"/>
    <property type="evidence" value="ECO:0007669"/>
    <property type="project" value="InterPro"/>
</dbReference>
<reference evidence="10" key="1">
    <citation type="submission" date="2023-01" db="EMBL/GenBank/DDBJ databases">
        <title>The growth and conidiation of Purpureocillium lavendulum are regulated by nitrogen source and histone H3K14 acetylation.</title>
        <authorList>
            <person name="Tang P."/>
            <person name="Han J."/>
            <person name="Zhang C."/>
            <person name="Tang P."/>
            <person name="Qi F."/>
            <person name="Zhang K."/>
            <person name="Liang L."/>
        </authorList>
    </citation>
    <scope>NUCLEOTIDE SEQUENCE</scope>
    <source>
        <strain evidence="10">YMF1.00683</strain>
    </source>
</reference>
<gene>
    <name evidence="10" type="ORF">O9K51_08606</name>
</gene>
<dbReference type="SUPFAM" id="SSF53474">
    <property type="entry name" value="alpha/beta-Hydrolases"/>
    <property type="match status" value="1"/>
</dbReference>
<feature type="binding site" description="axial binding residue" evidence="6">
    <location>
        <position position="480"/>
    </location>
    <ligand>
        <name>heme</name>
        <dbReference type="ChEBI" id="CHEBI:30413"/>
    </ligand>
    <ligandPart>
        <name>Fe</name>
        <dbReference type="ChEBI" id="CHEBI:18248"/>
    </ligandPart>
</feature>
<evidence type="ECO:0000256" key="8">
    <source>
        <dbReference type="SAM" id="Phobius"/>
    </source>
</evidence>
<dbReference type="AlphaFoldDB" id="A0AB34FIG1"/>
<keyword evidence="8" id="KW-0812">Transmembrane</keyword>
<evidence type="ECO:0000256" key="2">
    <source>
        <dbReference type="ARBA" id="ARBA00010617"/>
    </source>
</evidence>
<evidence type="ECO:0000256" key="3">
    <source>
        <dbReference type="ARBA" id="ARBA00022617"/>
    </source>
</evidence>
<dbReference type="GO" id="GO:0003676">
    <property type="term" value="F:nucleic acid binding"/>
    <property type="evidence" value="ECO:0007669"/>
    <property type="project" value="InterPro"/>
</dbReference>
<dbReference type="Gene3D" id="3.30.420.10">
    <property type="entry name" value="Ribonuclease H-like superfamily/Ribonuclease H"/>
    <property type="match status" value="1"/>
</dbReference>
<dbReference type="GO" id="GO:0016705">
    <property type="term" value="F:oxidoreductase activity, acting on paired donors, with incorporation or reduction of molecular oxygen"/>
    <property type="evidence" value="ECO:0007669"/>
    <property type="project" value="InterPro"/>
</dbReference>
<dbReference type="InterPro" id="IPR036396">
    <property type="entry name" value="Cyt_P450_sf"/>
</dbReference>
<keyword evidence="8" id="KW-0472">Membrane</keyword>
<dbReference type="PANTHER" id="PTHR24305:SF232">
    <property type="entry name" value="P450, PUTATIVE (EUROFUNG)-RELATED"/>
    <property type="match status" value="1"/>
</dbReference>
<dbReference type="SUPFAM" id="SSF48264">
    <property type="entry name" value="Cytochrome P450"/>
    <property type="match status" value="1"/>
</dbReference>
<dbReference type="PROSITE" id="PS00086">
    <property type="entry name" value="CYTOCHROME_P450"/>
    <property type="match status" value="1"/>
</dbReference>
<organism evidence="10 11">
    <name type="scientific">Purpureocillium lavendulum</name>
    <dbReference type="NCBI Taxonomy" id="1247861"/>
    <lineage>
        <taxon>Eukaryota</taxon>
        <taxon>Fungi</taxon>
        <taxon>Dikarya</taxon>
        <taxon>Ascomycota</taxon>
        <taxon>Pezizomycotina</taxon>
        <taxon>Sordariomycetes</taxon>
        <taxon>Hypocreomycetidae</taxon>
        <taxon>Hypocreales</taxon>
        <taxon>Ophiocordycipitaceae</taxon>
        <taxon>Purpureocillium</taxon>
    </lineage>
</organism>
<dbReference type="InterPro" id="IPR012337">
    <property type="entry name" value="RNaseH-like_sf"/>
</dbReference>
<dbReference type="Gene3D" id="1.10.630.10">
    <property type="entry name" value="Cytochrome P450"/>
    <property type="match status" value="1"/>
</dbReference>
<dbReference type="PRINTS" id="PR00385">
    <property type="entry name" value="P450"/>
</dbReference>
<dbReference type="PANTHER" id="PTHR24305">
    <property type="entry name" value="CYTOCHROME P450"/>
    <property type="match status" value="1"/>
</dbReference>
<comment type="similarity">
    <text evidence="2">Belongs to the cytochrome P450 family.</text>
</comment>
<evidence type="ECO:0000259" key="9">
    <source>
        <dbReference type="PROSITE" id="PS50879"/>
    </source>
</evidence>
<dbReference type="PROSITE" id="PS50879">
    <property type="entry name" value="RNASE_H_1"/>
    <property type="match status" value="1"/>
</dbReference>
<keyword evidence="8" id="KW-1133">Transmembrane helix</keyword>
<keyword evidence="11" id="KW-1185">Reference proteome</keyword>
<dbReference type="Pfam" id="PF17106">
    <property type="entry name" value="NACHT_sigma"/>
    <property type="match status" value="1"/>
</dbReference>
<evidence type="ECO:0000313" key="10">
    <source>
        <dbReference type="EMBL" id="KAJ6439194.1"/>
    </source>
</evidence>
<feature type="compositionally biased region" description="Basic and acidic residues" evidence="7">
    <location>
        <begin position="1239"/>
        <end position="1254"/>
    </location>
</feature>
<evidence type="ECO:0000256" key="4">
    <source>
        <dbReference type="ARBA" id="ARBA00022723"/>
    </source>
</evidence>
<dbReference type="CDD" id="cd11060">
    <property type="entry name" value="CYP57A1-like"/>
    <property type="match status" value="1"/>
</dbReference>
<feature type="domain" description="RNase H type-1" evidence="9">
    <location>
        <begin position="1111"/>
        <end position="1249"/>
    </location>
</feature>
<dbReference type="InterPro" id="IPR029058">
    <property type="entry name" value="AB_hydrolase_fold"/>
</dbReference>
<feature type="region of interest" description="Disordered" evidence="7">
    <location>
        <begin position="1236"/>
        <end position="1275"/>
    </location>
</feature>
<evidence type="ECO:0000256" key="7">
    <source>
        <dbReference type="SAM" id="MobiDB-lite"/>
    </source>
</evidence>
<dbReference type="EMBL" id="JAQHRD010000007">
    <property type="protein sequence ID" value="KAJ6439194.1"/>
    <property type="molecule type" value="Genomic_DNA"/>
</dbReference>
<dbReference type="Gene3D" id="3.40.50.1820">
    <property type="entry name" value="alpha/beta hydrolase"/>
    <property type="match status" value="1"/>
</dbReference>
<keyword evidence="5 6" id="KW-0408">Iron</keyword>
<dbReference type="InterPro" id="IPR002401">
    <property type="entry name" value="Cyt_P450_E_grp-I"/>
</dbReference>
<dbReference type="Proteomes" id="UP001163105">
    <property type="component" value="Unassembled WGS sequence"/>
</dbReference>
<dbReference type="Pfam" id="PF00067">
    <property type="entry name" value="p450"/>
    <property type="match status" value="1"/>
</dbReference>
<evidence type="ECO:0000313" key="11">
    <source>
        <dbReference type="Proteomes" id="UP001163105"/>
    </source>
</evidence>
<dbReference type="GO" id="GO:0004523">
    <property type="term" value="F:RNA-DNA hybrid ribonuclease activity"/>
    <property type="evidence" value="ECO:0007669"/>
    <property type="project" value="InterPro"/>
</dbReference>
<dbReference type="GO" id="GO:0005506">
    <property type="term" value="F:iron ion binding"/>
    <property type="evidence" value="ECO:0007669"/>
    <property type="project" value="InterPro"/>
</dbReference>
<dbReference type="Pfam" id="PF00075">
    <property type="entry name" value="RNase_H"/>
    <property type="match status" value="1"/>
</dbReference>
<feature type="transmembrane region" description="Helical" evidence="8">
    <location>
        <begin position="12"/>
        <end position="29"/>
    </location>
</feature>
<dbReference type="CDD" id="cd09276">
    <property type="entry name" value="Rnase_HI_RT_non_LTR"/>
    <property type="match status" value="1"/>
</dbReference>
<dbReference type="InterPro" id="IPR031353">
    <property type="entry name" value="NACHT_sigma"/>
</dbReference>
<dbReference type="InterPro" id="IPR001128">
    <property type="entry name" value="Cyt_P450"/>
</dbReference>
<evidence type="ECO:0000256" key="6">
    <source>
        <dbReference type="PIRSR" id="PIRSR602401-1"/>
    </source>
</evidence>
<dbReference type="PRINTS" id="PR00463">
    <property type="entry name" value="EP450I"/>
</dbReference>
<dbReference type="FunFam" id="1.10.630.10:FF:000050">
    <property type="entry name" value="Cytochrome P450 monooxygenase"/>
    <property type="match status" value="1"/>
</dbReference>
<sequence length="1275" mass="142354">MHGQTGAIVDFVLHHWLSIGVPLLVAWVVRNRYHNGLNEYPGPFLASLTDWWRFIDVWGRHPDITHVKLHEEYGDVVRLGPNTLSFADPAALKTIYGLSKGFVKSDFYVVQKSIVKGERLQSLFSTTDNNFHQQFRRCVNSAFSMSALVQYEPLVDNTTKLFLAQTQNLYGGSPEGCDFTRWLQFYAFDVIGETTYSTRHGFVERNDDVDGIASYLSNLFLYVAPVGQIPFIDRLLLKNPIYLKLSQWGIFDGTFPVARFAPARMPERLPEMAAMGAKAPWRPISSAAGEKPRPPDLLSKFLAAQEVRPDFMTDKLVQTMAVSMAFAGSETTAISLAAIFYYLLRNPRSLIRLQTELNEAGSRNLFSDYETGLVTWGESQKLPYLDACIKEAFRLHPAAGLPLERVVPEPGAEIAGRFVKGGTIVGCSAWVIHRRTEIFGDDVNDYRPERWIPGSGETELRRVREMNGYMFQFGMGPRTCIGKNISLLEIYKLVPSMLRSTPPPMLSLKELADEPFADGVEILHYNRDADVDICFVHGLTGNRNSTWTATGQSGPWPKLLLPSMLGNVRILTYGYDAYIVRKSVASINGLSDHAKNLLNDLTTNRAGSDVSSRPVIFVAHSLGGLVCKEAVLLSRNNPEPHLRGLFDCTKGIVFMGTPHRGSWMADWAKIPASTLGIVKSTNRFLLKILETDDAYLQSVQDRFWSMIRELQMAGRVIEVTCFFEELPVAGVGIGVPKDSATLESYNAISIHANHSNMVKFSSVDENGFKRLLGELLRWESRIRNSATRHERPPIEDAHVVKPANPPFTHYGTGDQLNALGGTQNVTKGSGSFIDDVAILAWAKTTEETCTLLQAALREAEDWASSHASVFAPDKFQLTHFTRAKSRIDTSTPLQTRWGVINPKPTCQYLGVTMDSKLRWRQHIDEMERKVSKTIAALSCLGNSAWGVRTKEMRTVYRGVAVPQMMYACSAWSNAGWPGNGYTQKTLRKVQSLRGRAARVMSGAYKATSLPALDVEMHLLPIEQQIWKHNIEALDRIGAPSLRPTRQSQRRQTKISPREAIQKTIHDREVNSWTQEQIDPFVAPPWWQGPQTYIEETAEEARKKHLDLLRQEKAALHIYTDGSGINGQIGAAAVCPTIQQTRSSYMGTEGISTVYAGELQGISLALDIAQHDRAEGYRRSKVVIYTDNQAAIRPSAKPKGKSGAYLLKKIVSQTATLQEHNLPIEIRWVPAHTGVQGNEDADRAAKEATGWRERGAPGPRAEMPAELYSLRSTMKT</sequence>
<dbReference type="InterPro" id="IPR036397">
    <property type="entry name" value="RNaseH_sf"/>
</dbReference>